<evidence type="ECO:0000313" key="2">
    <source>
        <dbReference type="Proteomes" id="UP000230069"/>
    </source>
</evidence>
<dbReference type="InParanoid" id="A0A2G5F1Q8"/>
<organism evidence="1 2">
    <name type="scientific">Aquilegia coerulea</name>
    <name type="common">Rocky mountain columbine</name>
    <dbReference type="NCBI Taxonomy" id="218851"/>
    <lineage>
        <taxon>Eukaryota</taxon>
        <taxon>Viridiplantae</taxon>
        <taxon>Streptophyta</taxon>
        <taxon>Embryophyta</taxon>
        <taxon>Tracheophyta</taxon>
        <taxon>Spermatophyta</taxon>
        <taxon>Magnoliopsida</taxon>
        <taxon>Ranunculales</taxon>
        <taxon>Ranunculaceae</taxon>
        <taxon>Thalictroideae</taxon>
        <taxon>Aquilegia</taxon>
    </lineage>
</organism>
<dbReference type="Proteomes" id="UP000230069">
    <property type="component" value="Unassembled WGS sequence"/>
</dbReference>
<reference evidence="1 2" key="1">
    <citation type="submission" date="2017-09" db="EMBL/GenBank/DDBJ databases">
        <title>WGS assembly of Aquilegia coerulea Goldsmith.</title>
        <authorList>
            <person name="Hodges S."/>
            <person name="Kramer E."/>
            <person name="Nordborg M."/>
            <person name="Tomkins J."/>
            <person name="Borevitz J."/>
            <person name="Derieg N."/>
            <person name="Yan J."/>
            <person name="Mihaltcheva S."/>
            <person name="Hayes R.D."/>
            <person name="Rokhsar D."/>
        </authorList>
    </citation>
    <scope>NUCLEOTIDE SEQUENCE [LARGE SCALE GENOMIC DNA]</scope>
    <source>
        <strain evidence="2">cv. Goldsmith</strain>
    </source>
</reference>
<name>A0A2G5F1Q8_AQUCA</name>
<dbReference type="EMBL" id="KZ305019">
    <property type="protein sequence ID" value="PIA61827.1"/>
    <property type="molecule type" value="Genomic_DNA"/>
</dbReference>
<proteinExistence type="predicted"/>
<accession>A0A2G5F1Q8</accession>
<protein>
    <submittedName>
        <fullName evidence="1">Uncharacterized protein</fullName>
    </submittedName>
</protein>
<keyword evidence="2" id="KW-1185">Reference proteome</keyword>
<sequence>MHNKEPLIITIWQKGWLQREYTSIGHHIESGQEHQKINKFIGLSKVRQANLLGFWKLCKLLNVISVFGYIDQLLLANSWKGFDVIFWLY</sequence>
<evidence type="ECO:0000313" key="1">
    <source>
        <dbReference type="EMBL" id="PIA61827.1"/>
    </source>
</evidence>
<gene>
    <name evidence="1" type="ORF">AQUCO_00200077v1</name>
</gene>
<dbReference type="AlphaFoldDB" id="A0A2G5F1Q8"/>